<evidence type="ECO:0000259" key="2">
    <source>
        <dbReference type="Pfam" id="PF21347"/>
    </source>
</evidence>
<feature type="domain" description="DUF3108" evidence="2">
    <location>
        <begin position="29"/>
        <end position="223"/>
    </location>
</feature>
<feature type="chain" id="PRO_5006633567" description="DUF3108 domain-containing protein" evidence="1">
    <location>
        <begin position="20"/>
        <end position="228"/>
    </location>
</feature>
<dbReference type="STRING" id="1678841.TBC1_12405"/>
<sequence length="228" mass="25372">MKKLILLLIGLFAVASAMPQNCEAYFPMKSGAFLETKSYNAKGKLTGTSRQTILSVNETADGTVIRVKSEQLDEKDKPGFEQELEMRCKGDVFYMDMKNFLDPSTMGGMKEMEMKVDGLDLEYPGMLQPGQTLNDGNIQISFVSSGMTMMTMSVKIYNRKVEGIESVTTAAGTFECYKLSFDSEVKTILKMTTKSVQWIAKNVGAVKTETYDKNGKLLGTTELTDFRQ</sequence>
<dbReference type="InterPro" id="IPR049279">
    <property type="entry name" value="DUF3108-like"/>
</dbReference>
<gene>
    <name evidence="3" type="ORF">TBC1_12405</name>
</gene>
<organism evidence="3">
    <name type="scientific">Lentimicrobium saccharophilum</name>
    <dbReference type="NCBI Taxonomy" id="1678841"/>
    <lineage>
        <taxon>Bacteria</taxon>
        <taxon>Pseudomonadati</taxon>
        <taxon>Bacteroidota</taxon>
        <taxon>Bacteroidia</taxon>
        <taxon>Bacteroidales</taxon>
        <taxon>Lentimicrobiaceae</taxon>
        <taxon>Lentimicrobium</taxon>
    </lineage>
</organism>
<keyword evidence="4" id="KW-1185">Reference proteome</keyword>
<feature type="signal peptide" evidence="1">
    <location>
        <begin position="1"/>
        <end position="19"/>
    </location>
</feature>
<reference evidence="3" key="1">
    <citation type="journal article" date="2015" name="Genome Announc.">
        <title>Draft Genome Sequence of Bacteroidales Strain TBC1, a Novel Isolate from a Methanogenic Wastewater Treatment System.</title>
        <authorList>
            <person name="Tourlousse D.M."/>
            <person name="Matsuura N."/>
            <person name="Sun L."/>
            <person name="Toyonaga M."/>
            <person name="Kuroda K."/>
            <person name="Ohashi A."/>
            <person name="Cruz R."/>
            <person name="Yamaguchi T."/>
            <person name="Sekiguchi Y."/>
        </authorList>
    </citation>
    <scope>NUCLEOTIDE SEQUENCE [LARGE SCALE GENOMIC DNA]</scope>
    <source>
        <strain evidence="3">TBC1</strain>
    </source>
</reference>
<dbReference type="AlphaFoldDB" id="A0A0S7C435"/>
<dbReference type="Proteomes" id="UP000053091">
    <property type="component" value="Unassembled WGS sequence"/>
</dbReference>
<evidence type="ECO:0000256" key="1">
    <source>
        <dbReference type="SAM" id="SignalP"/>
    </source>
</evidence>
<dbReference type="Gene3D" id="2.40.360.20">
    <property type="match status" value="1"/>
</dbReference>
<dbReference type="RefSeq" id="WP_062044167.1">
    <property type="nucleotide sequence ID" value="NZ_DF968183.1"/>
</dbReference>
<accession>A0A0S7C435</accession>
<keyword evidence="1" id="KW-0732">Signal</keyword>
<proteinExistence type="predicted"/>
<evidence type="ECO:0000313" key="4">
    <source>
        <dbReference type="Proteomes" id="UP000053091"/>
    </source>
</evidence>
<protein>
    <recommendedName>
        <fullName evidence="2">DUF3108 domain-containing protein</fullName>
    </recommendedName>
</protein>
<dbReference type="Pfam" id="PF21347">
    <property type="entry name" value="DUF3108_like"/>
    <property type="match status" value="1"/>
</dbReference>
<dbReference type="OrthoDB" id="665223at2"/>
<dbReference type="EMBL" id="DF968183">
    <property type="protein sequence ID" value="GAP44596.1"/>
    <property type="molecule type" value="Genomic_DNA"/>
</dbReference>
<name>A0A0S7C435_9BACT</name>
<evidence type="ECO:0000313" key="3">
    <source>
        <dbReference type="EMBL" id="GAP44596.1"/>
    </source>
</evidence>